<dbReference type="InterPro" id="IPR002110">
    <property type="entry name" value="Ankyrin_rpt"/>
</dbReference>
<dbReference type="InterPro" id="IPR036770">
    <property type="entry name" value="Ankyrin_rpt-contain_sf"/>
</dbReference>
<protein>
    <recommendedName>
        <fullName evidence="5">Ankyrin repeat protein</fullName>
    </recommendedName>
</protein>
<name>A0A8S2G9Y0_9BILA</name>
<dbReference type="Proteomes" id="UP000682733">
    <property type="component" value="Unassembled WGS sequence"/>
</dbReference>
<dbReference type="PROSITE" id="PS50088">
    <property type="entry name" value="ANK_REPEAT"/>
    <property type="match status" value="2"/>
</dbReference>
<dbReference type="PANTHER" id="PTHR22677:SF4">
    <property type="entry name" value="USHER SYNDROME TYPE-1G PROTEIN-LIKE PROTEIN"/>
    <property type="match status" value="1"/>
</dbReference>
<dbReference type="EMBL" id="CAJOBA010099893">
    <property type="protein sequence ID" value="CAF4516497.1"/>
    <property type="molecule type" value="Genomic_DNA"/>
</dbReference>
<sequence length="76" mass="8547">MYASRFGHSHLIQLLIDSGADLNRRDEKGWCPLLMATQHGHLDIVKHLVQNGAETKIKTNQGLTAQDIAKHLQFTN</sequence>
<dbReference type="InterPro" id="IPR039323">
    <property type="entry name" value="ANKRD_45/46/60"/>
</dbReference>
<proteinExistence type="predicted"/>
<accession>A0A8S2G9Y0</accession>
<organism evidence="2 4">
    <name type="scientific">Didymodactylos carnosus</name>
    <dbReference type="NCBI Taxonomy" id="1234261"/>
    <lineage>
        <taxon>Eukaryota</taxon>
        <taxon>Metazoa</taxon>
        <taxon>Spiralia</taxon>
        <taxon>Gnathifera</taxon>
        <taxon>Rotifera</taxon>
        <taxon>Eurotatoria</taxon>
        <taxon>Bdelloidea</taxon>
        <taxon>Philodinida</taxon>
        <taxon>Philodinidae</taxon>
        <taxon>Didymodactylos</taxon>
    </lineage>
</organism>
<feature type="repeat" description="ANK" evidence="1">
    <location>
        <begin position="28"/>
        <end position="60"/>
    </location>
</feature>
<dbReference type="Pfam" id="PF12796">
    <property type="entry name" value="Ank_2"/>
    <property type="match status" value="1"/>
</dbReference>
<keyword evidence="1" id="KW-0040">ANK repeat</keyword>
<comment type="caution">
    <text evidence="2">The sequence shown here is derived from an EMBL/GenBank/DDBJ whole genome shotgun (WGS) entry which is preliminary data.</text>
</comment>
<evidence type="ECO:0008006" key="5">
    <source>
        <dbReference type="Google" id="ProtNLM"/>
    </source>
</evidence>
<evidence type="ECO:0000313" key="4">
    <source>
        <dbReference type="Proteomes" id="UP000677228"/>
    </source>
</evidence>
<feature type="non-terminal residue" evidence="2">
    <location>
        <position position="76"/>
    </location>
</feature>
<evidence type="ECO:0000256" key="1">
    <source>
        <dbReference type="PROSITE-ProRule" id="PRU00023"/>
    </source>
</evidence>
<dbReference type="Proteomes" id="UP000677228">
    <property type="component" value="Unassembled WGS sequence"/>
</dbReference>
<dbReference type="PROSITE" id="PS50297">
    <property type="entry name" value="ANK_REP_REGION"/>
    <property type="match status" value="2"/>
</dbReference>
<gene>
    <name evidence="2" type="ORF">OVA965_LOCUS45236</name>
    <name evidence="3" type="ORF">TMI583_LOCUS48550</name>
</gene>
<dbReference type="SUPFAM" id="SSF48403">
    <property type="entry name" value="Ankyrin repeat"/>
    <property type="match status" value="1"/>
</dbReference>
<evidence type="ECO:0000313" key="3">
    <source>
        <dbReference type="EMBL" id="CAF4516497.1"/>
    </source>
</evidence>
<feature type="repeat" description="ANK" evidence="1">
    <location>
        <begin position="1"/>
        <end position="27"/>
    </location>
</feature>
<dbReference type="AlphaFoldDB" id="A0A8S2G9Y0"/>
<dbReference type="PANTHER" id="PTHR22677">
    <property type="entry name" value="ANKYRIN REPEAT DOMAIN-CONTAINING PROTEIN 60"/>
    <property type="match status" value="1"/>
</dbReference>
<dbReference type="EMBL" id="CAJNOK010069643">
    <property type="protein sequence ID" value="CAF1659858.1"/>
    <property type="molecule type" value="Genomic_DNA"/>
</dbReference>
<evidence type="ECO:0000313" key="2">
    <source>
        <dbReference type="EMBL" id="CAF1659858.1"/>
    </source>
</evidence>
<reference evidence="2" key="1">
    <citation type="submission" date="2021-02" db="EMBL/GenBank/DDBJ databases">
        <authorList>
            <person name="Nowell W R."/>
        </authorList>
    </citation>
    <scope>NUCLEOTIDE SEQUENCE</scope>
</reference>
<dbReference type="SMART" id="SM00248">
    <property type="entry name" value="ANK"/>
    <property type="match status" value="2"/>
</dbReference>
<dbReference type="Gene3D" id="1.25.40.20">
    <property type="entry name" value="Ankyrin repeat-containing domain"/>
    <property type="match status" value="1"/>
</dbReference>